<dbReference type="AlphaFoldDB" id="A0A5J6QK67"/>
<gene>
    <name evidence="2" type="primary">tnpA</name>
    <name evidence="2" type="ORF">FXN65_12760</name>
</gene>
<dbReference type="Pfam" id="PF01797">
    <property type="entry name" value="Y1_Tnp"/>
    <property type="match status" value="1"/>
</dbReference>
<dbReference type="GO" id="GO:0006313">
    <property type="term" value="P:DNA transposition"/>
    <property type="evidence" value="ECO:0007669"/>
    <property type="project" value="InterPro"/>
</dbReference>
<evidence type="ECO:0000313" key="3">
    <source>
        <dbReference type="Proteomes" id="UP000327179"/>
    </source>
</evidence>
<dbReference type="InterPro" id="IPR002686">
    <property type="entry name" value="Transposase_17"/>
</dbReference>
<protein>
    <submittedName>
        <fullName evidence="2">IS200/IS605 family transposase</fullName>
    </submittedName>
</protein>
<feature type="domain" description="Transposase IS200-like" evidence="1">
    <location>
        <begin position="11"/>
        <end position="82"/>
    </location>
</feature>
<evidence type="ECO:0000313" key="2">
    <source>
        <dbReference type="EMBL" id="QEY62904.1"/>
    </source>
</evidence>
<dbReference type="RefSeq" id="WP_151133559.1">
    <property type="nucleotide sequence ID" value="NZ_CP043311.1"/>
</dbReference>
<dbReference type="KEGG" id="plal:FXN65_12760"/>
<dbReference type="InterPro" id="IPR036515">
    <property type="entry name" value="Transposase_17_sf"/>
</dbReference>
<dbReference type="GO" id="GO:0003677">
    <property type="term" value="F:DNA binding"/>
    <property type="evidence" value="ECO:0007669"/>
    <property type="project" value="InterPro"/>
</dbReference>
<accession>A0A5J6QK67</accession>
<dbReference type="SMART" id="SM01321">
    <property type="entry name" value="Y1_Tnp"/>
    <property type="match status" value="1"/>
</dbReference>
<organism evidence="2 3">
    <name type="scientific">Metapseudomonas lalkuanensis</name>
    <dbReference type="NCBI Taxonomy" id="2604832"/>
    <lineage>
        <taxon>Bacteria</taxon>
        <taxon>Pseudomonadati</taxon>
        <taxon>Pseudomonadota</taxon>
        <taxon>Gammaproteobacteria</taxon>
        <taxon>Pseudomonadales</taxon>
        <taxon>Pseudomonadaceae</taxon>
        <taxon>Metapseudomonas</taxon>
    </lineage>
</organism>
<dbReference type="Proteomes" id="UP000327179">
    <property type="component" value="Chromosome"/>
</dbReference>
<dbReference type="EMBL" id="CP043311">
    <property type="protein sequence ID" value="QEY62904.1"/>
    <property type="molecule type" value="Genomic_DNA"/>
</dbReference>
<name>A0A5J6QK67_9GAMM</name>
<evidence type="ECO:0000259" key="1">
    <source>
        <dbReference type="SMART" id="SM01321"/>
    </source>
</evidence>
<dbReference type="PANTHER" id="PTHR33360:SF2">
    <property type="entry name" value="TRANSPOSASE FOR INSERTION SEQUENCE ELEMENT IS200"/>
    <property type="match status" value="1"/>
</dbReference>
<dbReference type="GO" id="GO:0004803">
    <property type="term" value="F:transposase activity"/>
    <property type="evidence" value="ECO:0007669"/>
    <property type="project" value="InterPro"/>
</dbReference>
<keyword evidence="3" id="KW-1185">Reference proteome</keyword>
<dbReference type="NCBIfam" id="NF033573">
    <property type="entry name" value="transpos_IS200"/>
    <property type="match status" value="1"/>
</dbReference>
<proteinExistence type="predicted"/>
<dbReference type="Gene3D" id="3.30.70.1290">
    <property type="entry name" value="Transposase IS200-like"/>
    <property type="match status" value="1"/>
</dbReference>
<dbReference type="PANTHER" id="PTHR33360">
    <property type="entry name" value="TRANSPOSASE FOR INSERTION SEQUENCE ELEMENT IS200"/>
    <property type="match status" value="1"/>
</dbReference>
<reference evidence="2 3" key="1">
    <citation type="submission" date="2019-08" db="EMBL/GenBank/DDBJ databases">
        <title>Whole-genome Sequencing of e-waste polymer degrading bacterium Pseudomonas sp. strain PE08.</title>
        <authorList>
            <person name="Kirdat K."/>
            <person name="Debbarma P."/>
            <person name="Narawade N."/>
            <person name="Suyal D."/>
            <person name="Thorat V."/>
            <person name="Shouche Y."/>
            <person name="Goel R."/>
            <person name="Yadav A."/>
        </authorList>
    </citation>
    <scope>NUCLEOTIDE SEQUENCE [LARGE SCALE GENOMIC DNA]</scope>
    <source>
        <strain evidence="2 3">PE08</strain>
    </source>
</reference>
<dbReference type="SUPFAM" id="SSF143422">
    <property type="entry name" value="Transposase IS200-like"/>
    <property type="match status" value="1"/>
</dbReference>
<sequence length="101" mass="12016">MSRFEKLSHVIWRCQYHIVWVPKISVSQLMGTIKGKSALRVFTRFPHLKQKPYWGNHFWAKGYCVDTVGIDAEMIRKYVKYQEKEEHRQVRLELALHGTVA</sequence>